<proteinExistence type="inferred from homology"/>
<comment type="subcellular location">
    <subcellularLocation>
        <location evidence="1">Membrane</location>
        <topology evidence="1">Multi-pass membrane protein</topology>
    </subcellularLocation>
</comment>
<protein>
    <recommendedName>
        <fullName evidence="6">Major facilitator superfamily (MFS) profile domain-containing protein</fullName>
    </recommendedName>
</protein>
<reference evidence="8" key="1">
    <citation type="submission" date="2015-05" db="EMBL/GenBank/DDBJ databases">
        <authorList>
            <person name="Fogelqvist Johan"/>
        </authorList>
    </citation>
    <scope>NUCLEOTIDE SEQUENCE [LARGE SCALE GENOMIC DNA]</scope>
</reference>
<dbReference type="AlphaFoldDB" id="A0A0G4KM86"/>
<dbReference type="InterPro" id="IPR020846">
    <property type="entry name" value="MFS_dom"/>
</dbReference>
<sequence length="72" mass="7795">MNGYDGSLINNLLQNPAFREKYGVEFTGIWTGIVSSMYQIGGVVAIPFVGPAIDTWGRRYGMLIGSVIIIVG</sequence>
<accession>A0A0G4KM86</accession>
<feature type="domain" description="Major facilitator superfamily (MFS) profile" evidence="6">
    <location>
        <begin position="1"/>
        <end position="72"/>
    </location>
</feature>
<organism evidence="7 8">
    <name type="scientific">Verticillium longisporum</name>
    <name type="common">Verticillium dahliae var. longisporum</name>
    <dbReference type="NCBI Taxonomy" id="100787"/>
    <lineage>
        <taxon>Eukaryota</taxon>
        <taxon>Fungi</taxon>
        <taxon>Dikarya</taxon>
        <taxon>Ascomycota</taxon>
        <taxon>Pezizomycotina</taxon>
        <taxon>Sordariomycetes</taxon>
        <taxon>Hypocreomycetidae</taxon>
        <taxon>Glomerellales</taxon>
        <taxon>Plectosphaerellaceae</taxon>
        <taxon>Verticillium</taxon>
    </lineage>
</organism>
<dbReference type="Gene3D" id="1.20.1250.20">
    <property type="entry name" value="MFS general substrate transporter like domains"/>
    <property type="match status" value="1"/>
</dbReference>
<evidence type="ECO:0000313" key="7">
    <source>
        <dbReference type="EMBL" id="CRK10184.1"/>
    </source>
</evidence>
<keyword evidence="5" id="KW-0472">Membrane</keyword>
<dbReference type="PROSITE" id="PS50850">
    <property type="entry name" value="MFS"/>
    <property type="match status" value="1"/>
</dbReference>
<dbReference type="Pfam" id="PF00083">
    <property type="entry name" value="Sugar_tr"/>
    <property type="match status" value="1"/>
</dbReference>
<evidence type="ECO:0000256" key="3">
    <source>
        <dbReference type="ARBA" id="ARBA00022692"/>
    </source>
</evidence>
<dbReference type="InterPro" id="IPR005828">
    <property type="entry name" value="MFS_sugar_transport-like"/>
</dbReference>
<evidence type="ECO:0000313" key="8">
    <source>
        <dbReference type="Proteomes" id="UP000045706"/>
    </source>
</evidence>
<dbReference type="PANTHER" id="PTHR48022">
    <property type="entry name" value="PLASTIDIC GLUCOSE TRANSPORTER 4"/>
    <property type="match status" value="1"/>
</dbReference>
<evidence type="ECO:0000256" key="5">
    <source>
        <dbReference type="ARBA" id="ARBA00023136"/>
    </source>
</evidence>
<comment type="similarity">
    <text evidence="2">Belongs to the major facilitator superfamily. Sugar transporter (TC 2.A.1.1) family.</text>
</comment>
<evidence type="ECO:0000256" key="4">
    <source>
        <dbReference type="ARBA" id="ARBA00022989"/>
    </source>
</evidence>
<evidence type="ECO:0000256" key="1">
    <source>
        <dbReference type="ARBA" id="ARBA00004141"/>
    </source>
</evidence>
<dbReference type="PANTHER" id="PTHR48022:SF13">
    <property type="entry name" value="MAJOR FACILITATOR SUPERFAMILY (MFS) PROFILE DOMAIN-CONTAINING PROTEIN"/>
    <property type="match status" value="1"/>
</dbReference>
<dbReference type="Proteomes" id="UP000045706">
    <property type="component" value="Unassembled WGS sequence"/>
</dbReference>
<dbReference type="InterPro" id="IPR050360">
    <property type="entry name" value="MFS_Sugar_Transporters"/>
</dbReference>
<feature type="non-terminal residue" evidence="7">
    <location>
        <position position="72"/>
    </location>
</feature>
<dbReference type="GO" id="GO:0016020">
    <property type="term" value="C:membrane"/>
    <property type="evidence" value="ECO:0007669"/>
    <property type="project" value="UniProtKB-SubCell"/>
</dbReference>
<evidence type="ECO:0000259" key="6">
    <source>
        <dbReference type="PROSITE" id="PS50850"/>
    </source>
</evidence>
<dbReference type="InterPro" id="IPR036259">
    <property type="entry name" value="MFS_trans_sf"/>
</dbReference>
<keyword evidence="4" id="KW-1133">Transmembrane helix</keyword>
<keyword evidence="3" id="KW-0812">Transmembrane</keyword>
<dbReference type="EMBL" id="CVQI01001594">
    <property type="protein sequence ID" value="CRK10184.1"/>
    <property type="molecule type" value="Genomic_DNA"/>
</dbReference>
<dbReference type="GO" id="GO:0005351">
    <property type="term" value="F:carbohydrate:proton symporter activity"/>
    <property type="evidence" value="ECO:0007669"/>
    <property type="project" value="TreeGrafter"/>
</dbReference>
<evidence type="ECO:0000256" key="2">
    <source>
        <dbReference type="ARBA" id="ARBA00010992"/>
    </source>
</evidence>
<gene>
    <name evidence="7" type="ORF">BN1723_020979</name>
</gene>
<dbReference type="SUPFAM" id="SSF103473">
    <property type="entry name" value="MFS general substrate transporter"/>
    <property type="match status" value="1"/>
</dbReference>
<name>A0A0G4KM86_VERLO</name>